<keyword evidence="3" id="KW-1185">Reference proteome</keyword>
<accession>A0AAN8KAD4</accession>
<dbReference type="EMBL" id="JAZGQO010000002">
    <property type="protein sequence ID" value="KAK6191458.1"/>
    <property type="molecule type" value="Genomic_DNA"/>
</dbReference>
<gene>
    <name evidence="2" type="ORF">SNE40_003143</name>
</gene>
<dbReference type="PANTHER" id="PTHR20988:SF2">
    <property type="entry name" value="TRANSMEMBRANE PROTEIN 183A-RELATED"/>
    <property type="match status" value="1"/>
</dbReference>
<reference evidence="2 3" key="1">
    <citation type="submission" date="2024-01" db="EMBL/GenBank/DDBJ databases">
        <title>The genome of the rayed Mediterranean limpet Patella caerulea (Linnaeus, 1758).</title>
        <authorList>
            <person name="Anh-Thu Weber A."/>
            <person name="Halstead-Nussloch G."/>
        </authorList>
    </citation>
    <scope>NUCLEOTIDE SEQUENCE [LARGE SCALE GENOMIC DNA]</scope>
    <source>
        <strain evidence="2">AATW-2023a</strain>
        <tissue evidence="2">Whole specimen</tissue>
    </source>
</reference>
<dbReference type="AlphaFoldDB" id="A0AAN8KAD4"/>
<feature type="region of interest" description="Disordered" evidence="1">
    <location>
        <begin position="87"/>
        <end position="112"/>
    </location>
</feature>
<organism evidence="2 3">
    <name type="scientific">Patella caerulea</name>
    <name type="common">Rayed Mediterranean limpet</name>
    <dbReference type="NCBI Taxonomy" id="87958"/>
    <lineage>
        <taxon>Eukaryota</taxon>
        <taxon>Metazoa</taxon>
        <taxon>Spiralia</taxon>
        <taxon>Lophotrochozoa</taxon>
        <taxon>Mollusca</taxon>
        <taxon>Gastropoda</taxon>
        <taxon>Patellogastropoda</taxon>
        <taxon>Patelloidea</taxon>
        <taxon>Patellidae</taxon>
        <taxon>Patella</taxon>
    </lineage>
</organism>
<name>A0AAN8KAD4_PATCE</name>
<evidence type="ECO:0000313" key="3">
    <source>
        <dbReference type="Proteomes" id="UP001347796"/>
    </source>
</evidence>
<evidence type="ECO:0008006" key="4">
    <source>
        <dbReference type="Google" id="ProtNLM"/>
    </source>
</evidence>
<evidence type="ECO:0000313" key="2">
    <source>
        <dbReference type="EMBL" id="KAK6191458.1"/>
    </source>
</evidence>
<dbReference type="PANTHER" id="PTHR20988">
    <property type="entry name" value="TRANSMEMBRANE PROTEIN 183A-RELATED"/>
    <property type="match status" value="1"/>
</dbReference>
<evidence type="ECO:0000256" key="1">
    <source>
        <dbReference type="SAM" id="MobiDB-lite"/>
    </source>
</evidence>
<dbReference type="GO" id="GO:0019005">
    <property type="term" value="C:SCF ubiquitin ligase complex"/>
    <property type="evidence" value="ECO:0007669"/>
    <property type="project" value="TreeGrafter"/>
</dbReference>
<dbReference type="GO" id="GO:0031647">
    <property type="term" value="P:regulation of protein stability"/>
    <property type="evidence" value="ECO:0007669"/>
    <property type="project" value="TreeGrafter"/>
</dbReference>
<dbReference type="Proteomes" id="UP001347796">
    <property type="component" value="Unassembled WGS sequence"/>
</dbReference>
<sequence>MPRQRETKKDRKLALSERMVVNDVKLSDFANASMSNPSAHPKKGVFNVHLDSKKISKVSNLGKEDLSWFEKDLDDFEIKTETVEGETEDNVETKVAPQTPRKNRKSKKGKQIQLREKDGIDYPVDLWYQLSYYIYPETVSVFARLCKSTSRIVSTNSFWRNLYTRFYVSKIKLPKYLQPACIERIHGLKANVVRALYHFYPPFIERLTQTVPFESEPHNLVGQRCLLLWCQPVKNYWNFCFKFVKPGFRHQGDNTLTSQRDIIDHYDDLSYNTESGCTILQVTCTHFQSVPIVMGMVLNRVFLTVSGQGMRYHTLRLIFDSRYQHQSMNAGTTLVLDPVINVRVIPWWDPKYPFTT</sequence>
<dbReference type="InterPro" id="IPR026509">
    <property type="entry name" value="TMEM183"/>
</dbReference>
<protein>
    <recommendedName>
        <fullName evidence="4">Transmembrane protein 183</fullName>
    </recommendedName>
</protein>
<feature type="compositionally biased region" description="Basic residues" evidence="1">
    <location>
        <begin position="101"/>
        <end position="110"/>
    </location>
</feature>
<comment type="caution">
    <text evidence="2">The sequence shown here is derived from an EMBL/GenBank/DDBJ whole genome shotgun (WGS) entry which is preliminary data.</text>
</comment>
<proteinExistence type="predicted"/>